<feature type="transmembrane region" description="Helical" evidence="8">
    <location>
        <begin position="163"/>
        <end position="182"/>
    </location>
</feature>
<dbReference type="GO" id="GO:0035435">
    <property type="term" value="P:phosphate ion transmembrane transport"/>
    <property type="evidence" value="ECO:0007669"/>
    <property type="project" value="InterPro"/>
</dbReference>
<feature type="transmembrane region" description="Helical" evidence="8">
    <location>
        <begin position="93"/>
        <end position="114"/>
    </location>
</feature>
<evidence type="ECO:0000256" key="4">
    <source>
        <dbReference type="ARBA" id="ARBA00022475"/>
    </source>
</evidence>
<evidence type="ECO:0000256" key="7">
    <source>
        <dbReference type="ARBA" id="ARBA00023136"/>
    </source>
</evidence>
<keyword evidence="6 8" id="KW-1133">Transmembrane helix</keyword>
<feature type="transmembrane region" description="Helical" evidence="8">
    <location>
        <begin position="288"/>
        <end position="307"/>
    </location>
</feature>
<evidence type="ECO:0000256" key="2">
    <source>
        <dbReference type="ARBA" id="ARBA00007069"/>
    </source>
</evidence>
<dbReference type="GO" id="GO:0005886">
    <property type="term" value="C:plasma membrane"/>
    <property type="evidence" value="ECO:0007669"/>
    <property type="project" value="UniProtKB-SubCell"/>
</dbReference>
<keyword evidence="4" id="KW-1003">Cell membrane</keyword>
<comment type="similarity">
    <text evidence="2">Belongs to the binding-protein-dependent transport system permease family. CysTW subfamily.</text>
</comment>
<comment type="subcellular location">
    <subcellularLocation>
        <location evidence="1">Cell membrane</location>
        <topology evidence="1">Multi-pass membrane protein</topology>
    </subcellularLocation>
</comment>
<evidence type="ECO:0000256" key="8">
    <source>
        <dbReference type="SAM" id="Phobius"/>
    </source>
</evidence>
<protein>
    <submittedName>
        <fullName evidence="12">Unannotated protein</fullName>
    </submittedName>
</protein>
<dbReference type="EMBL" id="CAEZTQ010000140">
    <property type="protein sequence ID" value="CAB4576494.1"/>
    <property type="molecule type" value="Genomic_DNA"/>
</dbReference>
<dbReference type="InterPro" id="IPR005672">
    <property type="entry name" value="Phosphate_PstA"/>
</dbReference>
<gene>
    <name evidence="10" type="ORF">UFOPK1572_01018</name>
    <name evidence="11" type="ORF">UFOPK1704_00736</name>
    <name evidence="12" type="ORF">UFOPK2169_01765</name>
</gene>
<dbReference type="GO" id="GO:0005315">
    <property type="term" value="F:phosphate transmembrane transporter activity"/>
    <property type="evidence" value="ECO:0007669"/>
    <property type="project" value="InterPro"/>
</dbReference>
<evidence type="ECO:0000313" key="11">
    <source>
        <dbReference type="EMBL" id="CAB4576494.1"/>
    </source>
</evidence>
<feature type="transmembrane region" description="Helical" evidence="8">
    <location>
        <begin position="35"/>
        <end position="56"/>
    </location>
</feature>
<evidence type="ECO:0000256" key="3">
    <source>
        <dbReference type="ARBA" id="ARBA00022448"/>
    </source>
</evidence>
<proteinExistence type="inferred from homology"/>
<keyword evidence="5 8" id="KW-0812">Transmembrane</keyword>
<dbReference type="InterPro" id="IPR000515">
    <property type="entry name" value="MetI-like"/>
</dbReference>
<evidence type="ECO:0000313" key="12">
    <source>
        <dbReference type="EMBL" id="CAB4667186.1"/>
    </source>
</evidence>
<dbReference type="AlphaFoldDB" id="A0A6J6LZD4"/>
<dbReference type="CDD" id="cd06261">
    <property type="entry name" value="TM_PBP2"/>
    <property type="match status" value="1"/>
</dbReference>
<dbReference type="NCBIfam" id="TIGR00974">
    <property type="entry name" value="3a0107s02c"/>
    <property type="match status" value="1"/>
</dbReference>
<evidence type="ECO:0000313" key="10">
    <source>
        <dbReference type="EMBL" id="CAB4564176.1"/>
    </source>
</evidence>
<keyword evidence="7 8" id="KW-0472">Membrane</keyword>
<evidence type="ECO:0000256" key="1">
    <source>
        <dbReference type="ARBA" id="ARBA00004651"/>
    </source>
</evidence>
<dbReference type="PANTHER" id="PTHR43470">
    <property type="entry name" value="PHOSPHATE TRANSPORT SYSTEM PERMEASE PROTEIN PSTA-RELATED"/>
    <property type="match status" value="1"/>
</dbReference>
<keyword evidence="3" id="KW-0813">Transport</keyword>
<dbReference type="Pfam" id="PF00528">
    <property type="entry name" value="BPD_transp_1"/>
    <property type="match status" value="1"/>
</dbReference>
<evidence type="ECO:0000256" key="5">
    <source>
        <dbReference type="ARBA" id="ARBA00022692"/>
    </source>
</evidence>
<feature type="domain" description="ABC transmembrane type-1" evidence="9">
    <location>
        <begin position="89"/>
        <end position="304"/>
    </location>
</feature>
<reference evidence="12" key="1">
    <citation type="submission" date="2020-05" db="EMBL/GenBank/DDBJ databases">
        <authorList>
            <person name="Chiriac C."/>
            <person name="Salcher M."/>
            <person name="Ghai R."/>
            <person name="Kavagutti S V."/>
        </authorList>
    </citation>
    <scope>NUCLEOTIDE SEQUENCE</scope>
</reference>
<feature type="transmembrane region" description="Helical" evidence="8">
    <location>
        <begin position="134"/>
        <end position="151"/>
    </location>
</feature>
<dbReference type="InterPro" id="IPR035906">
    <property type="entry name" value="MetI-like_sf"/>
</dbReference>
<dbReference type="EMBL" id="CAEZTC010000128">
    <property type="protein sequence ID" value="CAB4564176.1"/>
    <property type="molecule type" value="Genomic_DNA"/>
</dbReference>
<evidence type="ECO:0000259" key="9">
    <source>
        <dbReference type="PROSITE" id="PS50928"/>
    </source>
</evidence>
<dbReference type="Gene3D" id="1.10.3720.10">
    <property type="entry name" value="MetI-like"/>
    <property type="match status" value="1"/>
</dbReference>
<dbReference type="EMBL" id="CAEZWE010000116">
    <property type="protein sequence ID" value="CAB4667186.1"/>
    <property type="molecule type" value="Genomic_DNA"/>
</dbReference>
<sequence>MALSSPEKYGAKSAATVTERLSSGKRHLGDSVVEIGLLAALMSALLILLVLILSVLENAWPILSTRFGDFLSSGLDASDAANAGVWQAMRGTLTMAIIVSLVAFPLGVACAVYLEEYAGKSLLARLTRINVRNLAGVPSIVYGILGLAVFVKFAGGFTGGRTVIAGGLTLSVLVLPIVIITASEALRAVPRSIREGALGVGATQWETIRSHVLPAAAPGILTGTVLSLSRAAGEAAPLLLVGGVTGLLTTGNQGLWEQITQGGFTSMPVAIFSYARQTGADFREVTGAASLVLLVLVVLINAIAILLRNRFEKRW</sequence>
<dbReference type="SUPFAM" id="SSF161098">
    <property type="entry name" value="MetI-like"/>
    <property type="match status" value="1"/>
</dbReference>
<name>A0A6J6LZD4_9ZZZZ</name>
<organism evidence="12">
    <name type="scientific">freshwater metagenome</name>
    <dbReference type="NCBI Taxonomy" id="449393"/>
    <lineage>
        <taxon>unclassified sequences</taxon>
        <taxon>metagenomes</taxon>
        <taxon>ecological metagenomes</taxon>
    </lineage>
</organism>
<evidence type="ECO:0000256" key="6">
    <source>
        <dbReference type="ARBA" id="ARBA00022989"/>
    </source>
</evidence>
<accession>A0A6J6LZD4</accession>
<dbReference type="PROSITE" id="PS50928">
    <property type="entry name" value="ABC_TM1"/>
    <property type="match status" value="1"/>
</dbReference>